<dbReference type="GO" id="GO:0016491">
    <property type="term" value="F:oxidoreductase activity"/>
    <property type="evidence" value="ECO:0007669"/>
    <property type="project" value="UniProtKB-KW"/>
</dbReference>
<dbReference type="STRING" id="243230.DR_0753"/>
<evidence type="ECO:0000313" key="9">
    <source>
        <dbReference type="EMBL" id="AAF10332.1"/>
    </source>
</evidence>
<dbReference type="FunCoup" id="Q9RWB6">
    <property type="interactions" value="4"/>
</dbReference>
<dbReference type="Pfam" id="PF13462">
    <property type="entry name" value="Thioredoxin_4"/>
    <property type="match status" value="1"/>
</dbReference>
<feature type="transmembrane region" description="Helical" evidence="7">
    <location>
        <begin position="46"/>
        <end position="65"/>
    </location>
</feature>
<dbReference type="EnsemblBacteria" id="AAF10332">
    <property type="protein sequence ID" value="AAF10332"/>
    <property type="gene ID" value="DR_0753"/>
</dbReference>
<accession>Q9RWB6</accession>
<evidence type="ECO:0000256" key="7">
    <source>
        <dbReference type="SAM" id="Phobius"/>
    </source>
</evidence>
<comment type="similarity">
    <text evidence="1">Belongs to the thioredoxin family. DsbA subfamily.</text>
</comment>
<dbReference type="KEGG" id="dra:DR_0753"/>
<feature type="domain" description="Thioredoxin-like fold" evidence="8">
    <location>
        <begin position="86"/>
        <end position="257"/>
    </location>
</feature>
<feature type="compositionally biased region" description="Gly residues" evidence="6">
    <location>
        <begin position="1"/>
        <end position="18"/>
    </location>
</feature>
<evidence type="ECO:0000256" key="5">
    <source>
        <dbReference type="ARBA" id="ARBA00023284"/>
    </source>
</evidence>
<dbReference type="OrthoDB" id="117402at2"/>
<keyword evidence="5" id="KW-0676">Redox-active center</keyword>
<dbReference type="Proteomes" id="UP000002524">
    <property type="component" value="Chromosome 1"/>
</dbReference>
<organism evidence="9 10">
    <name type="scientific">Deinococcus radiodurans (strain ATCC 13939 / DSM 20539 / JCM 16871 / CCUG 27074 / LMG 4051 / NBRC 15346 / NCIMB 9279 / VKM B-1422 / R1)</name>
    <dbReference type="NCBI Taxonomy" id="243230"/>
    <lineage>
        <taxon>Bacteria</taxon>
        <taxon>Thermotogati</taxon>
        <taxon>Deinococcota</taxon>
        <taxon>Deinococci</taxon>
        <taxon>Deinococcales</taxon>
        <taxon>Deinococcaceae</taxon>
        <taxon>Deinococcus</taxon>
    </lineage>
</organism>
<dbReference type="SUPFAM" id="SSF52833">
    <property type="entry name" value="Thioredoxin-like"/>
    <property type="match status" value="1"/>
</dbReference>
<evidence type="ECO:0000256" key="1">
    <source>
        <dbReference type="ARBA" id="ARBA00005791"/>
    </source>
</evidence>
<keyword evidence="7" id="KW-0812">Transmembrane</keyword>
<dbReference type="InParanoid" id="Q9RWB6"/>
<dbReference type="InterPro" id="IPR036249">
    <property type="entry name" value="Thioredoxin-like_sf"/>
</dbReference>
<dbReference type="Gene3D" id="3.40.30.10">
    <property type="entry name" value="Glutaredoxin"/>
    <property type="match status" value="1"/>
</dbReference>
<dbReference type="PANTHER" id="PTHR13887:SF14">
    <property type="entry name" value="DISULFIDE BOND FORMATION PROTEIN D"/>
    <property type="match status" value="1"/>
</dbReference>
<dbReference type="InterPro" id="IPR012336">
    <property type="entry name" value="Thioredoxin-like_fold"/>
</dbReference>
<keyword evidence="2" id="KW-0732">Signal</keyword>
<proteinExistence type="inferred from homology"/>
<evidence type="ECO:0000256" key="2">
    <source>
        <dbReference type="ARBA" id="ARBA00022729"/>
    </source>
</evidence>
<evidence type="ECO:0000256" key="3">
    <source>
        <dbReference type="ARBA" id="ARBA00023002"/>
    </source>
</evidence>
<dbReference type="HOGENOM" id="CLU_000288_47_1_0"/>
<dbReference type="EMBL" id="AE000513">
    <property type="protein sequence ID" value="AAF10332.1"/>
    <property type="molecule type" value="Genomic_DNA"/>
</dbReference>
<gene>
    <name evidence="9" type="ordered locus">DR_0753</name>
</gene>
<keyword evidence="4" id="KW-1015">Disulfide bond</keyword>
<dbReference type="PANTHER" id="PTHR13887">
    <property type="entry name" value="GLUTATHIONE S-TRANSFERASE KAPPA"/>
    <property type="match status" value="1"/>
</dbReference>
<dbReference type="PATRIC" id="fig|243230.17.peg.933"/>
<keyword evidence="7" id="KW-0472">Membrane</keyword>
<dbReference type="AlphaFoldDB" id="Q9RWB6"/>
<dbReference type="PaxDb" id="243230-DR_0753"/>
<feature type="region of interest" description="Disordered" evidence="6">
    <location>
        <begin position="1"/>
        <end position="36"/>
    </location>
</feature>
<reference evidence="9 10" key="1">
    <citation type="journal article" date="1999" name="Science">
        <title>Genome sequence of the radioresistant bacterium Deinococcus radiodurans R1.</title>
        <authorList>
            <person name="White O."/>
            <person name="Eisen J.A."/>
            <person name="Heidelberg J.F."/>
            <person name="Hickey E.K."/>
            <person name="Peterson J.D."/>
            <person name="Dodson R.J."/>
            <person name="Haft D.H."/>
            <person name="Gwinn M.L."/>
            <person name="Nelson W.C."/>
            <person name="Richardson D.L."/>
            <person name="Moffat K.S."/>
            <person name="Qin H."/>
            <person name="Jiang L."/>
            <person name="Pamphile W."/>
            <person name="Crosby M."/>
            <person name="Shen M."/>
            <person name="Vamathevan J.J."/>
            <person name="Lam P."/>
            <person name="McDonald L."/>
            <person name="Utterback T."/>
            <person name="Zalewski C."/>
            <person name="Makarova K.S."/>
            <person name="Aravind L."/>
            <person name="Daly M.J."/>
            <person name="Minton K.W."/>
            <person name="Fleischmann R.D."/>
            <person name="Ketchum K.A."/>
            <person name="Nelson K.E."/>
            <person name="Salzberg S."/>
            <person name="Smith H.O."/>
            <person name="Venter J.C."/>
            <person name="Fraser C.M."/>
        </authorList>
    </citation>
    <scope>NUCLEOTIDE SEQUENCE [LARGE SCALE GENOMIC DNA]</scope>
    <source>
        <strain evidence="10">ATCC 13939 / DSM 20539 / JCM 16871 / LMG 4051 / NBRC 15346 / NCIMB 9279 / R1 / VKM B-1422</strain>
    </source>
</reference>
<dbReference type="eggNOG" id="COG1651">
    <property type="taxonomic scope" value="Bacteria"/>
</dbReference>
<keyword evidence="7" id="KW-1133">Transmembrane helix</keyword>
<evidence type="ECO:0000259" key="8">
    <source>
        <dbReference type="Pfam" id="PF13462"/>
    </source>
</evidence>
<evidence type="ECO:0000256" key="6">
    <source>
        <dbReference type="SAM" id="MobiDB-lite"/>
    </source>
</evidence>
<evidence type="ECO:0000313" key="10">
    <source>
        <dbReference type="Proteomes" id="UP000002524"/>
    </source>
</evidence>
<protein>
    <recommendedName>
        <fullName evidence="8">Thioredoxin-like fold domain-containing protein</fullName>
    </recommendedName>
</protein>
<name>Q9RWB6_DEIRA</name>
<keyword evidence="3" id="KW-0560">Oxidoreductase</keyword>
<evidence type="ECO:0000256" key="4">
    <source>
        <dbReference type="ARBA" id="ARBA00023157"/>
    </source>
</evidence>
<dbReference type="PIR" id="E75478">
    <property type="entry name" value="E75478"/>
</dbReference>
<keyword evidence="10" id="KW-1185">Reference proteome</keyword>
<sequence>MGVEAGGGVAAGVPGGDSGPECRRREAGRLPGSMTRLSGNNQNRSVLIIGTLVAAALIALALFAVRGKSTTTTGEAQTFTYANLPYAGQANAPVNVLVVEDFKCPNCKSFEETVAPELRTKYVGTGKVKMYSLVYPFLADRLPEDDSKYAAQAARCVYAQGKNDAFNTYKEILFRAQGPETEVWATKSRLKELATSLDIDQAKFATCLDNDETAAQVETDKQEALKAGVGGTPTVFVNGKLVNVQSDYVKDISAAIDEALKP</sequence>